<accession>A0A3M6UES6</accession>
<comment type="caution">
    <text evidence="3">The sequence shown here is derived from an EMBL/GenBank/DDBJ whole genome shotgun (WGS) entry which is preliminary data.</text>
</comment>
<dbReference type="InterPro" id="IPR029526">
    <property type="entry name" value="PGBD"/>
</dbReference>
<dbReference type="Pfam" id="PF13843">
    <property type="entry name" value="DDE_Tnp_1_7"/>
    <property type="match status" value="1"/>
</dbReference>
<name>A0A3M6UES6_POCDA</name>
<sequence>DSNFDRIAEETNCYARQAMVTKPDIAWCEIDTEKVKAFFALNILFGIKQLPEVHLYWSKNQLLRVPEICFEIKFMLMEIDKVSPVQLPLRLKESSDFVKESRCFFSDPVGNDTVMKTYNNNMGSVDLNDQTWGYYMAGRKLKKWWRCLTWFFVDVAILLIGNFLAQRLSASSGHLEGGHWPIKFSKGHCKRCLKRNKEMWCRMACELCANAFV</sequence>
<gene>
    <name evidence="3" type="ORF">pdam_00024723</name>
</gene>
<keyword evidence="1" id="KW-0472">Membrane</keyword>
<feature type="transmembrane region" description="Helical" evidence="1">
    <location>
        <begin position="144"/>
        <end position="165"/>
    </location>
</feature>
<dbReference type="Proteomes" id="UP000275408">
    <property type="component" value="Unassembled WGS sequence"/>
</dbReference>
<proteinExistence type="predicted"/>
<dbReference type="EMBL" id="RCHS01001682">
    <property type="protein sequence ID" value="RMX52181.1"/>
    <property type="molecule type" value="Genomic_DNA"/>
</dbReference>
<keyword evidence="1" id="KW-0812">Transmembrane</keyword>
<keyword evidence="1" id="KW-1133">Transmembrane helix</keyword>
<dbReference type="PANTHER" id="PTHR46599:SF3">
    <property type="entry name" value="PIGGYBAC TRANSPOSABLE ELEMENT-DERIVED PROTEIN 4"/>
    <property type="match status" value="1"/>
</dbReference>
<reference evidence="3 4" key="1">
    <citation type="journal article" date="2018" name="Sci. Rep.">
        <title>Comparative analysis of the Pocillopora damicornis genome highlights role of immune system in coral evolution.</title>
        <authorList>
            <person name="Cunning R."/>
            <person name="Bay R.A."/>
            <person name="Gillette P."/>
            <person name="Baker A.C."/>
            <person name="Traylor-Knowles N."/>
        </authorList>
    </citation>
    <scope>NUCLEOTIDE SEQUENCE [LARGE SCALE GENOMIC DNA]</scope>
    <source>
        <strain evidence="3">RSMAS</strain>
        <tissue evidence="3">Whole animal</tissue>
    </source>
</reference>
<feature type="domain" description="PiggyBac transposable element-derived protein" evidence="2">
    <location>
        <begin position="4"/>
        <end position="66"/>
    </location>
</feature>
<feature type="non-terminal residue" evidence="3">
    <location>
        <position position="1"/>
    </location>
</feature>
<dbReference type="OrthoDB" id="5986244at2759"/>
<protein>
    <recommendedName>
        <fullName evidence="2">PiggyBac transposable element-derived protein domain-containing protein</fullName>
    </recommendedName>
</protein>
<dbReference type="PANTHER" id="PTHR46599">
    <property type="entry name" value="PIGGYBAC TRANSPOSABLE ELEMENT-DERIVED PROTEIN 4"/>
    <property type="match status" value="1"/>
</dbReference>
<evidence type="ECO:0000313" key="4">
    <source>
        <dbReference type="Proteomes" id="UP000275408"/>
    </source>
</evidence>
<dbReference type="STRING" id="46731.A0A3M6UES6"/>
<dbReference type="AlphaFoldDB" id="A0A3M6UES6"/>
<organism evidence="3 4">
    <name type="scientific">Pocillopora damicornis</name>
    <name type="common">Cauliflower coral</name>
    <name type="synonym">Millepora damicornis</name>
    <dbReference type="NCBI Taxonomy" id="46731"/>
    <lineage>
        <taxon>Eukaryota</taxon>
        <taxon>Metazoa</taxon>
        <taxon>Cnidaria</taxon>
        <taxon>Anthozoa</taxon>
        <taxon>Hexacorallia</taxon>
        <taxon>Scleractinia</taxon>
        <taxon>Astrocoeniina</taxon>
        <taxon>Pocilloporidae</taxon>
        <taxon>Pocillopora</taxon>
    </lineage>
</organism>
<keyword evidence="4" id="KW-1185">Reference proteome</keyword>
<evidence type="ECO:0000256" key="1">
    <source>
        <dbReference type="SAM" id="Phobius"/>
    </source>
</evidence>
<evidence type="ECO:0000313" key="3">
    <source>
        <dbReference type="EMBL" id="RMX52181.1"/>
    </source>
</evidence>
<evidence type="ECO:0000259" key="2">
    <source>
        <dbReference type="Pfam" id="PF13843"/>
    </source>
</evidence>